<feature type="chain" id="PRO_5020797568" description="Outer membrane protein beta-barrel domain-containing protein" evidence="2">
    <location>
        <begin position="20"/>
        <end position="965"/>
    </location>
</feature>
<keyword evidence="2" id="KW-0732">Signal</keyword>
<dbReference type="OrthoDB" id="606930at2"/>
<dbReference type="RefSeq" id="WP_129131532.1">
    <property type="nucleotide sequence ID" value="NZ_SDHW01000004.1"/>
</dbReference>
<sequence length="965" mass="107253">MKLKPATLLLLLLPTFIFAQQKTETPAGSIVGVVKDSANDYGLEAVTVLLYKKSDSSLLNYQLTNTAGEFNFQQVPLNVPIIVSLTFSGFKSFSKIITLDSLKPAYNFNTIKLNTNFKALDEVVITAVVPIRMNGDTLEINPAAFKLDSNAVVEDMLRKVPGITLWGDGTVTVNGKKVTNVYVDGKPFFGNDPAIATQNLPKNAIEKIQVYTEEDRTKSAAERTAADSLLTMNIKLKADKKKGYFGKGSAGIGTDKRFEADLGLQAFNKKTRLGIGGAINNINKNVDDLQSLLGETTFRSFNPRNRYVANFAGRGVNKFYFLGANLQHSFIETTNNQRSNELDFDLTGRGTINYVNSQSDAITSAAGNSFYKSSIRNSTQENDTKTFSVSYNKRDIDKDLNLRASVNDNVGFGNSNGKTVTEREGKGVVSESNEFSESETKSRSLSFGGNFLNKDSDERNLKSFSLRFNANYSENESIRKSLSDLVSFEDPGRNTSFNRLYNTNSSNWNGTVNVTYNALKRLLFGSNNLWNINMRLTNNLNIGQSDLTYNVSDFDSVTKFYVGNAKITNIHQSNRISEEPALNLSKSFSKRLSNRYFRTITISTNLGGQFLREKDQSNFANRNLTRDFIFFTPNSNINYYYQKANGYNVNASLSHNINYSIPGLDQLYPIIDSANLYSFNYGNASLSPSKSNTFGINLNYGRGGNRNKKADINFGINGNYVTVRNDVADSSFYDSLGRKNVYLINIDGRSNWNIGGNFNTSIRLKKNVLQFTYNGSINNSRSPNYIDNIFSTSRIQNINNSLRVYFAVGEIVNFSVSQGINMSNSIQTGANLRSFKNKNYITSANINLQYPKDFTLSNTLNYVKNTTTNQTSALWNAFLSYRFLKSKQLEAKFSAMDILRQNKNISIGSSNNTITTTVTNGLQQFYMLTVAFYPRKFGGGQGGGRRTGTGTPGGNFGGQGGRPRF</sequence>
<feature type="signal peptide" evidence="2">
    <location>
        <begin position="1"/>
        <end position="19"/>
    </location>
</feature>
<evidence type="ECO:0000313" key="5">
    <source>
        <dbReference type="Proteomes" id="UP000290204"/>
    </source>
</evidence>
<protein>
    <recommendedName>
        <fullName evidence="3">Outer membrane protein beta-barrel domain-containing protein</fullName>
    </recommendedName>
</protein>
<evidence type="ECO:0000256" key="1">
    <source>
        <dbReference type="SAM" id="MobiDB-lite"/>
    </source>
</evidence>
<feature type="domain" description="Outer membrane protein beta-barrel" evidence="3">
    <location>
        <begin position="620"/>
        <end position="929"/>
    </location>
</feature>
<proteinExistence type="predicted"/>
<organism evidence="4 5">
    <name type="scientific">Lacibacter luteus</name>
    <dbReference type="NCBI Taxonomy" id="2508719"/>
    <lineage>
        <taxon>Bacteria</taxon>
        <taxon>Pseudomonadati</taxon>
        <taxon>Bacteroidota</taxon>
        <taxon>Chitinophagia</taxon>
        <taxon>Chitinophagales</taxon>
        <taxon>Chitinophagaceae</taxon>
        <taxon>Lacibacter</taxon>
    </lineage>
</organism>
<dbReference type="Proteomes" id="UP000290204">
    <property type="component" value="Unassembled WGS sequence"/>
</dbReference>
<gene>
    <name evidence="4" type="ORF">ESA94_13890</name>
</gene>
<dbReference type="Pfam" id="PF14905">
    <property type="entry name" value="OMP_b-brl_3"/>
    <property type="match status" value="1"/>
</dbReference>
<keyword evidence="5" id="KW-1185">Reference proteome</keyword>
<accession>A0A4Q1CGE9</accession>
<evidence type="ECO:0000256" key="2">
    <source>
        <dbReference type="SAM" id="SignalP"/>
    </source>
</evidence>
<name>A0A4Q1CGE9_9BACT</name>
<dbReference type="SUPFAM" id="SSF56935">
    <property type="entry name" value="Porins"/>
    <property type="match status" value="1"/>
</dbReference>
<evidence type="ECO:0000259" key="3">
    <source>
        <dbReference type="Pfam" id="PF14905"/>
    </source>
</evidence>
<feature type="region of interest" description="Disordered" evidence="1">
    <location>
        <begin position="940"/>
        <end position="965"/>
    </location>
</feature>
<reference evidence="4 5" key="1">
    <citation type="submission" date="2019-01" db="EMBL/GenBank/DDBJ databases">
        <title>Lacibacter sp. strain TTM-7.</title>
        <authorList>
            <person name="Chen W.-M."/>
        </authorList>
    </citation>
    <scope>NUCLEOTIDE SEQUENCE [LARGE SCALE GENOMIC DNA]</scope>
    <source>
        <strain evidence="4 5">TTM-7</strain>
    </source>
</reference>
<dbReference type="InterPro" id="IPR041700">
    <property type="entry name" value="OMP_b-brl_3"/>
</dbReference>
<evidence type="ECO:0000313" key="4">
    <source>
        <dbReference type="EMBL" id="RXK59228.1"/>
    </source>
</evidence>
<dbReference type="EMBL" id="SDHW01000004">
    <property type="protein sequence ID" value="RXK59228.1"/>
    <property type="molecule type" value="Genomic_DNA"/>
</dbReference>
<comment type="caution">
    <text evidence="4">The sequence shown here is derived from an EMBL/GenBank/DDBJ whole genome shotgun (WGS) entry which is preliminary data.</text>
</comment>
<feature type="region of interest" description="Disordered" evidence="1">
    <location>
        <begin position="413"/>
        <end position="449"/>
    </location>
</feature>
<dbReference type="AlphaFoldDB" id="A0A4Q1CGE9"/>